<dbReference type="GO" id="GO:0005524">
    <property type="term" value="F:ATP binding"/>
    <property type="evidence" value="ECO:0007669"/>
    <property type="project" value="UniProtKB-KW"/>
</dbReference>
<evidence type="ECO:0000256" key="3">
    <source>
        <dbReference type="ARBA" id="ARBA00022475"/>
    </source>
</evidence>
<evidence type="ECO:0000256" key="5">
    <source>
        <dbReference type="ARBA" id="ARBA00022741"/>
    </source>
</evidence>
<dbReference type="FunFam" id="3.40.50.300:FF:000221">
    <property type="entry name" value="Multidrug ABC transporter ATP-binding protein"/>
    <property type="match status" value="1"/>
</dbReference>
<keyword evidence="3" id="KW-1003">Cell membrane</keyword>
<dbReference type="InterPro" id="IPR003439">
    <property type="entry name" value="ABC_transporter-like_ATP-bd"/>
</dbReference>
<dbReference type="InterPro" id="IPR039421">
    <property type="entry name" value="Type_1_exporter"/>
</dbReference>
<comment type="subcellular location">
    <subcellularLocation>
        <location evidence="1">Cell membrane</location>
        <topology evidence="1">Multi-pass membrane protein</topology>
    </subcellularLocation>
</comment>
<evidence type="ECO:0000256" key="8">
    <source>
        <dbReference type="ARBA" id="ARBA00023136"/>
    </source>
</evidence>
<evidence type="ECO:0000313" key="12">
    <source>
        <dbReference type="EMBL" id="PYI52610.1"/>
    </source>
</evidence>
<feature type="transmembrane region" description="Helical" evidence="9">
    <location>
        <begin position="254"/>
        <end position="272"/>
    </location>
</feature>
<evidence type="ECO:0000256" key="6">
    <source>
        <dbReference type="ARBA" id="ARBA00022840"/>
    </source>
</evidence>
<evidence type="ECO:0000259" key="11">
    <source>
        <dbReference type="PROSITE" id="PS50929"/>
    </source>
</evidence>
<feature type="transmembrane region" description="Helical" evidence="9">
    <location>
        <begin position="278"/>
        <end position="297"/>
    </location>
</feature>
<sequence>MSESLHPPPTGSRSAAWAYARASLAPRWPNLLFILLKNVIGSLLYMLPPLLSKYVLETVLPARDWTWLALVTVCMVAAPITGSALIVVENVLGRFMLTLSGKGRTDLYDGLQRLSLDTLRRSRTGDLLTRMLDDTRTLTDLVNGHIGFTLFHVVTIAAGSALLLDLHPGLGAVVLVLWAGQAALMAVLGRRVKRRAAETARHNSLVAETVREIVSAAAYLKSAGQEAKALGAVRECLRQEWSHTRRGALTDHRVNVANAALNAGFLVLMYAAGGWFVLHGGMTVGSLVAFVAVYNWLRPFGIQLVNMAMTAIKSLPAVDRVAEIAHPVALKDAGAIPEGPFTLEADRLSFRYDGRDRPALRDVSFVLPPGSVVSVVGHRGSGKSTLADLLLGLHEPDSGTVRLNGIPLAEVDSDWLRRRLLCITQDVMLRSGTIWDNVTYGSEGADPESVREAVRLAELEEWIARLPDGWFTRVGEQGLQLSGGERQRISIARALLRRPSVLILDEATSALDMGTEHRLLRNLTGRLKGCTLLFITHRLSIAKRSDRILVMREGAIAESGTYRELIEGPTLFRRLCEHAEGGEAFGEVVDPPLSGR</sequence>
<evidence type="ECO:0000256" key="9">
    <source>
        <dbReference type="SAM" id="Phobius"/>
    </source>
</evidence>
<evidence type="ECO:0000256" key="2">
    <source>
        <dbReference type="ARBA" id="ARBA00022448"/>
    </source>
</evidence>
<reference evidence="12 13" key="1">
    <citation type="submission" date="2018-05" db="EMBL/GenBank/DDBJ databases">
        <title>Paenibacillus flagellatus sp. nov., isolated from selenium mineral soil.</title>
        <authorList>
            <person name="Dai X."/>
        </authorList>
    </citation>
    <scope>NUCLEOTIDE SEQUENCE [LARGE SCALE GENOMIC DNA]</scope>
    <source>
        <strain evidence="12 13">DXL2</strain>
    </source>
</reference>
<keyword evidence="8 9" id="KW-0472">Membrane</keyword>
<dbReference type="PROSITE" id="PS00211">
    <property type="entry name" value="ABC_TRANSPORTER_1"/>
    <property type="match status" value="1"/>
</dbReference>
<dbReference type="PANTHER" id="PTHR43394:SF1">
    <property type="entry name" value="ATP-BINDING CASSETTE SUB-FAMILY B MEMBER 10, MITOCHONDRIAL"/>
    <property type="match status" value="1"/>
</dbReference>
<feature type="transmembrane region" description="Helical" evidence="9">
    <location>
        <begin position="170"/>
        <end position="188"/>
    </location>
</feature>
<evidence type="ECO:0000256" key="1">
    <source>
        <dbReference type="ARBA" id="ARBA00004651"/>
    </source>
</evidence>
<keyword evidence="7 9" id="KW-1133">Transmembrane helix</keyword>
<dbReference type="PROSITE" id="PS50893">
    <property type="entry name" value="ABC_TRANSPORTER_2"/>
    <property type="match status" value="1"/>
</dbReference>
<organism evidence="12 13">
    <name type="scientific">Paenibacillus flagellatus</name>
    <dbReference type="NCBI Taxonomy" id="2211139"/>
    <lineage>
        <taxon>Bacteria</taxon>
        <taxon>Bacillati</taxon>
        <taxon>Bacillota</taxon>
        <taxon>Bacilli</taxon>
        <taxon>Bacillales</taxon>
        <taxon>Paenibacillaceae</taxon>
        <taxon>Paenibacillus</taxon>
    </lineage>
</organism>
<keyword evidence="5" id="KW-0547">Nucleotide-binding</keyword>
<dbReference type="SUPFAM" id="SSF90123">
    <property type="entry name" value="ABC transporter transmembrane region"/>
    <property type="match status" value="1"/>
</dbReference>
<proteinExistence type="predicted"/>
<dbReference type="SUPFAM" id="SSF52540">
    <property type="entry name" value="P-loop containing nucleoside triphosphate hydrolases"/>
    <property type="match status" value="1"/>
</dbReference>
<evidence type="ECO:0008006" key="14">
    <source>
        <dbReference type="Google" id="ProtNLM"/>
    </source>
</evidence>
<dbReference type="InterPro" id="IPR036640">
    <property type="entry name" value="ABC1_TM_sf"/>
</dbReference>
<feature type="transmembrane region" description="Helical" evidence="9">
    <location>
        <begin position="67"/>
        <end position="88"/>
    </location>
</feature>
<protein>
    <recommendedName>
        <fullName evidence="14">ABC transporter ATP-binding protein</fullName>
    </recommendedName>
</protein>
<dbReference type="GO" id="GO:0016887">
    <property type="term" value="F:ATP hydrolysis activity"/>
    <property type="evidence" value="ECO:0007669"/>
    <property type="project" value="InterPro"/>
</dbReference>
<dbReference type="Pfam" id="PF00664">
    <property type="entry name" value="ABC_membrane"/>
    <property type="match status" value="1"/>
</dbReference>
<comment type="caution">
    <text evidence="12">The sequence shown here is derived from an EMBL/GenBank/DDBJ whole genome shotgun (WGS) entry which is preliminary data.</text>
</comment>
<dbReference type="RefSeq" id="WP_110841979.1">
    <property type="nucleotide sequence ID" value="NZ_QJVJ01000009.1"/>
</dbReference>
<feature type="domain" description="ABC transmembrane type-1" evidence="11">
    <location>
        <begin position="39"/>
        <end position="292"/>
    </location>
</feature>
<accession>A0A2V5KEY7</accession>
<dbReference type="InterPro" id="IPR017871">
    <property type="entry name" value="ABC_transporter-like_CS"/>
</dbReference>
<dbReference type="GO" id="GO:0005886">
    <property type="term" value="C:plasma membrane"/>
    <property type="evidence" value="ECO:0007669"/>
    <property type="project" value="UniProtKB-SubCell"/>
</dbReference>
<dbReference type="OrthoDB" id="2513235at2"/>
<dbReference type="InterPro" id="IPR011527">
    <property type="entry name" value="ABC1_TM_dom"/>
</dbReference>
<dbReference type="AlphaFoldDB" id="A0A2V5KEY7"/>
<dbReference type="PROSITE" id="PS50929">
    <property type="entry name" value="ABC_TM1F"/>
    <property type="match status" value="1"/>
</dbReference>
<keyword evidence="6" id="KW-0067">ATP-binding</keyword>
<dbReference type="Proteomes" id="UP000247476">
    <property type="component" value="Unassembled WGS sequence"/>
</dbReference>
<feature type="transmembrane region" description="Helical" evidence="9">
    <location>
        <begin position="28"/>
        <end position="47"/>
    </location>
</feature>
<feature type="domain" description="ABC transporter" evidence="10">
    <location>
        <begin position="343"/>
        <end position="578"/>
    </location>
</feature>
<name>A0A2V5KEY7_9BACL</name>
<evidence type="ECO:0000259" key="10">
    <source>
        <dbReference type="PROSITE" id="PS50893"/>
    </source>
</evidence>
<keyword evidence="2" id="KW-0813">Transport</keyword>
<evidence type="ECO:0000256" key="4">
    <source>
        <dbReference type="ARBA" id="ARBA00022692"/>
    </source>
</evidence>
<evidence type="ECO:0000313" key="13">
    <source>
        <dbReference type="Proteomes" id="UP000247476"/>
    </source>
</evidence>
<evidence type="ECO:0000256" key="7">
    <source>
        <dbReference type="ARBA" id="ARBA00022989"/>
    </source>
</evidence>
<dbReference type="GO" id="GO:0015421">
    <property type="term" value="F:ABC-type oligopeptide transporter activity"/>
    <property type="evidence" value="ECO:0007669"/>
    <property type="project" value="TreeGrafter"/>
</dbReference>
<dbReference type="Gene3D" id="3.40.50.300">
    <property type="entry name" value="P-loop containing nucleotide triphosphate hydrolases"/>
    <property type="match status" value="1"/>
</dbReference>
<dbReference type="InterPro" id="IPR003593">
    <property type="entry name" value="AAA+_ATPase"/>
</dbReference>
<dbReference type="CDD" id="cd07346">
    <property type="entry name" value="ABC_6TM_exporters"/>
    <property type="match status" value="1"/>
</dbReference>
<dbReference type="SMART" id="SM00382">
    <property type="entry name" value="AAA"/>
    <property type="match status" value="1"/>
</dbReference>
<dbReference type="Gene3D" id="1.20.1560.10">
    <property type="entry name" value="ABC transporter type 1, transmembrane domain"/>
    <property type="match status" value="1"/>
</dbReference>
<dbReference type="PANTHER" id="PTHR43394">
    <property type="entry name" value="ATP-DEPENDENT PERMEASE MDL1, MITOCHONDRIAL"/>
    <property type="match status" value="1"/>
</dbReference>
<dbReference type="InterPro" id="IPR027417">
    <property type="entry name" value="P-loop_NTPase"/>
</dbReference>
<keyword evidence="4 9" id="KW-0812">Transmembrane</keyword>
<gene>
    <name evidence="12" type="ORF">DLM86_20795</name>
</gene>
<keyword evidence="13" id="KW-1185">Reference proteome</keyword>
<dbReference type="Pfam" id="PF00005">
    <property type="entry name" value="ABC_tran"/>
    <property type="match status" value="1"/>
</dbReference>
<dbReference type="EMBL" id="QJVJ01000009">
    <property type="protein sequence ID" value="PYI52610.1"/>
    <property type="molecule type" value="Genomic_DNA"/>
</dbReference>
<feature type="transmembrane region" description="Helical" evidence="9">
    <location>
        <begin position="146"/>
        <end position="164"/>
    </location>
</feature>